<dbReference type="EMBL" id="FLQS01000016">
    <property type="protein sequence ID" value="SBS75495.1"/>
    <property type="molecule type" value="Genomic_DNA"/>
</dbReference>
<accession>A0A1Y5P9W5</accession>
<dbReference type="AlphaFoldDB" id="A0A1Y5P9W5"/>
<feature type="transmembrane region" description="Helical" evidence="1">
    <location>
        <begin position="58"/>
        <end position="81"/>
    </location>
</feature>
<reference evidence="2" key="1">
    <citation type="submission" date="2016-03" db="EMBL/GenBank/DDBJ databases">
        <authorList>
            <person name="Ploux O."/>
        </authorList>
    </citation>
    <scope>NUCLEOTIDE SEQUENCE</scope>
    <source>
        <strain evidence="2">UC10</strain>
    </source>
</reference>
<evidence type="ECO:0000313" key="2">
    <source>
        <dbReference type="EMBL" id="SBS75495.1"/>
    </source>
</evidence>
<keyword evidence="1" id="KW-0472">Membrane</keyword>
<evidence type="ECO:0000256" key="1">
    <source>
        <dbReference type="SAM" id="Phobius"/>
    </source>
</evidence>
<organism evidence="2">
    <name type="scientific">uncultured Mycobacterium sp</name>
    <dbReference type="NCBI Taxonomy" id="171292"/>
    <lineage>
        <taxon>Bacteria</taxon>
        <taxon>Bacillati</taxon>
        <taxon>Actinomycetota</taxon>
        <taxon>Actinomycetes</taxon>
        <taxon>Mycobacteriales</taxon>
        <taxon>Mycobacteriaceae</taxon>
        <taxon>Mycobacterium</taxon>
        <taxon>environmental samples</taxon>
    </lineage>
</organism>
<name>A0A1Y5P9W5_9MYCO</name>
<protein>
    <submittedName>
        <fullName evidence="2">Uncharacterized protein</fullName>
    </submittedName>
</protein>
<sequence>MTFNPPPSWPVSAAFSPTPDWEPDPAWPPAPPGWTFWVDEPHGAESAESRRPHRISRWALGLLIAIPIISVAVGIVVVNSWRSPTKQIVLTPVTLPYSPVPATSPSFIPDWPRPQDTYVHFASWAGFGGVDAQFTDSGRTVFLDTHDTTDTWRTKWSGLIQTGPPLCGFRLTGRVRDASHTVGVPGGFGIGMGELGPGDPASADLTGSAIQFDFGQNGYRLAIYPSDDDNGLAPAALDNHWHDIDLTVDAEESTLLVDGRQVAKTTSPGHCGHPVIRVWAGAAEFGGFRFAP</sequence>
<proteinExistence type="predicted"/>
<keyword evidence="1" id="KW-0812">Transmembrane</keyword>
<gene>
    <name evidence="2" type="ORF">MHPYR_230065</name>
</gene>
<keyword evidence="1" id="KW-1133">Transmembrane helix</keyword>